<dbReference type="InterPro" id="IPR011545">
    <property type="entry name" value="DEAD/DEAH_box_helicase_dom"/>
</dbReference>
<dbReference type="Pfam" id="PF00270">
    <property type="entry name" value="DEAD"/>
    <property type="match status" value="1"/>
</dbReference>
<dbReference type="PANTHER" id="PTHR47958">
    <property type="entry name" value="ATP-DEPENDENT RNA HELICASE DBP3"/>
    <property type="match status" value="1"/>
</dbReference>
<evidence type="ECO:0000259" key="15">
    <source>
        <dbReference type="PROSITE" id="PS51194"/>
    </source>
</evidence>
<evidence type="ECO:0000256" key="6">
    <source>
        <dbReference type="ARBA" id="ARBA00022741"/>
    </source>
</evidence>
<keyword evidence="10" id="KW-0539">Nucleus</keyword>
<proteinExistence type="inferred from homology"/>
<dbReference type="CDD" id="cd00268">
    <property type="entry name" value="DEADc"/>
    <property type="match status" value="1"/>
</dbReference>
<dbReference type="InterPro" id="IPR027417">
    <property type="entry name" value="P-loop_NTPase"/>
</dbReference>
<dbReference type="GO" id="GO:0003676">
    <property type="term" value="F:nucleic acid binding"/>
    <property type="evidence" value="ECO:0007669"/>
    <property type="project" value="InterPro"/>
</dbReference>
<evidence type="ECO:0000256" key="5">
    <source>
        <dbReference type="ARBA" id="ARBA00022552"/>
    </source>
</evidence>
<dbReference type="CDD" id="cd18787">
    <property type="entry name" value="SF2_C_DEAD"/>
    <property type="match status" value="1"/>
</dbReference>
<dbReference type="EMBL" id="CAJNDS010002310">
    <property type="protein sequence ID" value="CAE7424525.1"/>
    <property type="molecule type" value="Genomic_DNA"/>
</dbReference>
<evidence type="ECO:0000256" key="7">
    <source>
        <dbReference type="ARBA" id="ARBA00022801"/>
    </source>
</evidence>
<keyword evidence="4" id="KW-0690">Ribosome biogenesis</keyword>
<dbReference type="GO" id="GO:0003724">
    <property type="term" value="F:RNA helicase activity"/>
    <property type="evidence" value="ECO:0007669"/>
    <property type="project" value="UniProtKB-EC"/>
</dbReference>
<dbReference type="InterPro" id="IPR044742">
    <property type="entry name" value="DEAD/DEAH_RhlB"/>
</dbReference>
<evidence type="ECO:0000256" key="4">
    <source>
        <dbReference type="ARBA" id="ARBA00022517"/>
    </source>
</evidence>
<dbReference type="SMART" id="SM00490">
    <property type="entry name" value="HELICc"/>
    <property type="match status" value="1"/>
</dbReference>
<dbReference type="InterPro" id="IPR001650">
    <property type="entry name" value="Helicase_C-like"/>
</dbReference>
<feature type="domain" description="Helicase ATP-binding" evidence="14">
    <location>
        <begin position="86"/>
        <end position="273"/>
    </location>
</feature>
<comment type="function">
    <text evidence="11">ATP-dependent RNA helicase required for 60S ribosomal subunit synthesis. Involved in efficient pre-rRNA processing, predominantly at site A3, which is necessary for the normal formation of 25S and 5.8S rRNAs.</text>
</comment>
<keyword evidence="9 12" id="KW-0067">ATP-binding</keyword>
<comment type="similarity">
    <text evidence="2">Belongs to the DEAD box helicase family. DDX5/DBP2 subfamily.</text>
</comment>
<keyword evidence="8 12" id="KW-0347">Helicase</keyword>
<dbReference type="PROSITE" id="PS00039">
    <property type="entry name" value="DEAD_ATP_HELICASE"/>
    <property type="match status" value="1"/>
</dbReference>
<keyword evidence="17" id="KW-1185">Reference proteome</keyword>
<dbReference type="GO" id="GO:0016787">
    <property type="term" value="F:hydrolase activity"/>
    <property type="evidence" value="ECO:0007669"/>
    <property type="project" value="UniProtKB-KW"/>
</dbReference>
<protein>
    <recommendedName>
        <fullName evidence="3">RNA helicase</fullName>
        <ecNumber evidence="3">3.6.4.13</ecNumber>
    </recommendedName>
</protein>
<evidence type="ECO:0000256" key="9">
    <source>
        <dbReference type="ARBA" id="ARBA00022840"/>
    </source>
</evidence>
<evidence type="ECO:0000313" key="17">
    <source>
        <dbReference type="Proteomes" id="UP000604046"/>
    </source>
</evidence>
<keyword evidence="6 12" id="KW-0547">Nucleotide-binding</keyword>
<accession>A0A812R7M8</accession>
<evidence type="ECO:0000313" key="16">
    <source>
        <dbReference type="EMBL" id="CAE7424525.1"/>
    </source>
</evidence>
<evidence type="ECO:0000259" key="14">
    <source>
        <dbReference type="PROSITE" id="PS51192"/>
    </source>
</evidence>
<dbReference type="Proteomes" id="UP000604046">
    <property type="component" value="Unassembled WGS sequence"/>
</dbReference>
<evidence type="ECO:0000256" key="11">
    <source>
        <dbReference type="ARBA" id="ARBA00037449"/>
    </source>
</evidence>
<gene>
    <name evidence="16" type="primary">dbp3</name>
    <name evidence="16" type="ORF">SNAT2548_LOCUS23096</name>
</gene>
<feature type="domain" description="Helicase C-terminal" evidence="15">
    <location>
        <begin position="287"/>
        <end position="457"/>
    </location>
</feature>
<evidence type="ECO:0000256" key="3">
    <source>
        <dbReference type="ARBA" id="ARBA00012552"/>
    </source>
</evidence>
<name>A0A812R7M8_9DINO</name>
<dbReference type="Pfam" id="PF00271">
    <property type="entry name" value="Helicase_C"/>
    <property type="match status" value="1"/>
</dbReference>
<dbReference type="OrthoDB" id="196131at2759"/>
<evidence type="ECO:0000256" key="13">
    <source>
        <dbReference type="SAM" id="MobiDB-lite"/>
    </source>
</evidence>
<comment type="subcellular location">
    <subcellularLocation>
        <location evidence="1">Nucleus</location>
        <location evidence="1">Nucleolus</location>
    </subcellularLocation>
</comment>
<dbReference type="AlphaFoldDB" id="A0A812R7M8"/>
<evidence type="ECO:0000256" key="2">
    <source>
        <dbReference type="ARBA" id="ARBA00009334"/>
    </source>
</evidence>
<keyword evidence="7 12" id="KW-0378">Hydrolase</keyword>
<dbReference type="EC" id="3.6.4.13" evidence="3"/>
<dbReference type="PROSITE" id="PS51194">
    <property type="entry name" value="HELICASE_CTER"/>
    <property type="match status" value="1"/>
</dbReference>
<organism evidence="16 17">
    <name type="scientific">Symbiodinium natans</name>
    <dbReference type="NCBI Taxonomy" id="878477"/>
    <lineage>
        <taxon>Eukaryota</taxon>
        <taxon>Sar</taxon>
        <taxon>Alveolata</taxon>
        <taxon>Dinophyceae</taxon>
        <taxon>Suessiales</taxon>
        <taxon>Symbiodiniaceae</taxon>
        <taxon>Symbiodinium</taxon>
    </lineage>
</organism>
<evidence type="ECO:0000256" key="10">
    <source>
        <dbReference type="ARBA" id="ARBA00023242"/>
    </source>
</evidence>
<sequence>MAGSKRKLNRPEPTNGLEAKKQKTTLTVEDAKAYFDQHNIKVHIPEGKDIDITPLAGFHFQGFAKRLIRYCQSKFESPTPIQACAWPLIMQRSDVCGIAKTGSGKTLAFALPYLSMSRLGQLDVFEQPCASPRFVAMAPTRELAMQIAEVCTDLVKALTAGEEGLYPVLCIYGGVPKRDQRQAIIQTGVDMAICTPGRLQDLVEEETLDLSSVQYLVLDEADRMLDLGFIDAVQSLIARMPKAGKRQTCMFSATWPATVHALATKFLNEPMHVGIGSVDEGMVANTSIRQFVEVIKNEKDKPTRLLHHLKKHYSPQKKVIIFGLYKKETAWLENFLWEKGYEKVIALQGDMSQEKRTQAIADFKETKKTPLIATDVASRGLDVQDVELVINYTFPLTIEDYVHRIGRTGRAGKKGLAICFFCPESKGAQDEKAHAGDLCKVLRDAAQEVPKELESIAGTSGGNKATKKKAHPLFGAHFKSAEQMAALEAKKVHTTFDSDED</sequence>
<comment type="caution">
    <text evidence="16">The sequence shown here is derived from an EMBL/GenBank/DDBJ whole genome shotgun (WGS) entry which is preliminary data.</text>
</comment>
<evidence type="ECO:0000256" key="1">
    <source>
        <dbReference type="ARBA" id="ARBA00004604"/>
    </source>
</evidence>
<dbReference type="SMART" id="SM00487">
    <property type="entry name" value="DEXDc"/>
    <property type="match status" value="1"/>
</dbReference>
<dbReference type="Gene3D" id="3.40.50.300">
    <property type="entry name" value="P-loop containing nucleotide triphosphate hydrolases"/>
    <property type="match status" value="2"/>
</dbReference>
<reference evidence="16" key="1">
    <citation type="submission" date="2021-02" db="EMBL/GenBank/DDBJ databases">
        <authorList>
            <person name="Dougan E. K."/>
            <person name="Rhodes N."/>
            <person name="Thang M."/>
            <person name="Chan C."/>
        </authorList>
    </citation>
    <scope>NUCLEOTIDE SEQUENCE</scope>
</reference>
<keyword evidence="5" id="KW-0698">rRNA processing</keyword>
<evidence type="ECO:0000256" key="8">
    <source>
        <dbReference type="ARBA" id="ARBA00022806"/>
    </source>
</evidence>
<feature type="region of interest" description="Disordered" evidence="13">
    <location>
        <begin position="1"/>
        <end position="20"/>
    </location>
</feature>
<dbReference type="SUPFAM" id="SSF52540">
    <property type="entry name" value="P-loop containing nucleoside triphosphate hydrolases"/>
    <property type="match status" value="1"/>
</dbReference>
<evidence type="ECO:0000256" key="12">
    <source>
        <dbReference type="RuleBase" id="RU000492"/>
    </source>
</evidence>
<dbReference type="GO" id="GO:0005524">
    <property type="term" value="F:ATP binding"/>
    <property type="evidence" value="ECO:0007669"/>
    <property type="project" value="UniProtKB-KW"/>
</dbReference>
<dbReference type="InterPro" id="IPR014001">
    <property type="entry name" value="Helicase_ATP-bd"/>
</dbReference>
<dbReference type="InterPro" id="IPR000629">
    <property type="entry name" value="RNA-helicase_DEAD-box_CS"/>
</dbReference>
<dbReference type="PROSITE" id="PS51192">
    <property type="entry name" value="HELICASE_ATP_BIND_1"/>
    <property type="match status" value="1"/>
</dbReference>